<dbReference type="AlphaFoldDB" id="A0A2M9WNY0"/>
<keyword evidence="4" id="KW-0326">Glycosidase</keyword>
<name>A0A2M9WNY0_9LACO</name>
<dbReference type="InterPro" id="IPR011013">
    <property type="entry name" value="Gal_mutarotase_sf_dom"/>
</dbReference>
<evidence type="ECO:0000256" key="3">
    <source>
        <dbReference type="ARBA" id="ARBA00022801"/>
    </source>
</evidence>
<dbReference type="GO" id="GO:0004565">
    <property type="term" value="F:beta-galactosidase activity"/>
    <property type="evidence" value="ECO:0007669"/>
    <property type="project" value="UniProtKB-EC"/>
</dbReference>
<evidence type="ECO:0000313" key="6">
    <source>
        <dbReference type="EMBL" id="PJZ17125.1"/>
    </source>
</evidence>
<organism evidence="6 7">
    <name type="scientific">Lactobacillus crispatus</name>
    <dbReference type="NCBI Taxonomy" id="47770"/>
    <lineage>
        <taxon>Bacteria</taxon>
        <taxon>Bacillati</taxon>
        <taxon>Bacillota</taxon>
        <taxon>Bacilli</taxon>
        <taxon>Lactobacillales</taxon>
        <taxon>Lactobacillaceae</taxon>
        <taxon>Lactobacillus</taxon>
    </lineage>
</organism>
<evidence type="ECO:0000256" key="4">
    <source>
        <dbReference type="ARBA" id="ARBA00023295"/>
    </source>
</evidence>
<evidence type="ECO:0000256" key="2">
    <source>
        <dbReference type="ARBA" id="ARBA00012756"/>
    </source>
</evidence>
<dbReference type="GO" id="GO:0030246">
    <property type="term" value="F:carbohydrate binding"/>
    <property type="evidence" value="ECO:0007669"/>
    <property type="project" value="InterPro"/>
</dbReference>
<dbReference type="PANTHER" id="PTHR46323">
    <property type="entry name" value="BETA-GALACTOSIDASE"/>
    <property type="match status" value="1"/>
</dbReference>
<reference evidence="6 7" key="1">
    <citation type="submission" date="2016-10" db="EMBL/GenBank/DDBJ databases">
        <title>WGS of isloates from the oral cavity of healthy individuals.</title>
        <authorList>
            <person name="Sharma S."/>
            <person name="Pal V.K."/>
            <person name="Patil P.B."/>
            <person name="Korpole S."/>
            <person name="Grover V."/>
        </authorList>
    </citation>
    <scope>NUCLEOTIDE SEQUENCE [LARGE SCALE GENOMIC DNA]</scope>
    <source>
        <strain evidence="6 7">DISK12</strain>
    </source>
</reference>
<dbReference type="Gene3D" id="2.70.98.10">
    <property type="match status" value="1"/>
</dbReference>
<dbReference type="InterPro" id="IPR004199">
    <property type="entry name" value="B-gal_small/dom_5"/>
</dbReference>
<evidence type="ECO:0000256" key="1">
    <source>
        <dbReference type="ARBA" id="ARBA00001412"/>
    </source>
</evidence>
<dbReference type="SUPFAM" id="SSF74650">
    <property type="entry name" value="Galactose mutarotase-like"/>
    <property type="match status" value="1"/>
</dbReference>
<dbReference type="InterPro" id="IPR050347">
    <property type="entry name" value="Bact_Beta-galactosidase"/>
</dbReference>
<dbReference type="GO" id="GO:0009341">
    <property type="term" value="C:beta-galactosidase complex"/>
    <property type="evidence" value="ECO:0007669"/>
    <property type="project" value="InterPro"/>
</dbReference>
<comment type="catalytic activity">
    <reaction evidence="1">
        <text>Hydrolysis of terminal non-reducing beta-D-galactose residues in beta-D-galactosides.</text>
        <dbReference type="EC" id="3.2.1.23"/>
    </reaction>
</comment>
<accession>A0A2M9WNY0</accession>
<keyword evidence="3" id="KW-0378">Hydrolase</keyword>
<comment type="caution">
    <text evidence="6">The sequence shown here is derived from an EMBL/GenBank/DDBJ whole genome shotgun (WGS) entry which is preliminary data.</text>
</comment>
<feature type="domain" description="Beta galactosidase small chain/" evidence="5">
    <location>
        <begin position="17"/>
        <end position="317"/>
    </location>
</feature>
<dbReference type="EMBL" id="MKXG01000042">
    <property type="protein sequence ID" value="PJZ17125.1"/>
    <property type="molecule type" value="Genomic_DNA"/>
</dbReference>
<dbReference type="PANTHER" id="PTHR46323:SF2">
    <property type="entry name" value="BETA-GALACTOSIDASE"/>
    <property type="match status" value="1"/>
</dbReference>
<dbReference type="Pfam" id="PF02929">
    <property type="entry name" value="Bgal_small_N"/>
    <property type="match status" value="1"/>
</dbReference>
<evidence type="ECO:0000313" key="7">
    <source>
        <dbReference type="Proteomes" id="UP000231914"/>
    </source>
</evidence>
<proteinExistence type="predicted"/>
<dbReference type="RefSeq" id="WP_100732646.1">
    <property type="nucleotide sequence ID" value="NZ_JAATOH010000049.1"/>
</dbReference>
<gene>
    <name evidence="6" type="ORF">BHU41_07110</name>
</gene>
<dbReference type="GO" id="GO:0005990">
    <property type="term" value="P:lactose catabolic process"/>
    <property type="evidence" value="ECO:0007669"/>
    <property type="project" value="TreeGrafter"/>
</dbReference>
<sequence length="319" mass="36193">MVYTNKMKVVYGTRILGLHGQNFSYLFNYNLHGLESIKINNKEWLYRMPTPTFWRATTDNDRGCGFNIKSAQWLSADIFRKNKDIKLEVDNHCFSTIPDGGKSNVFSNHEFASLVKITFNYETVTIPSTQVALTYTIKANGELKVALHYQGRKNLPSLPVLGIRFIIPTPAIHFDYQGLSGETYPDRMKGAIEGKYHIDGMPVTPYLVPQENGMHMNTQKLFITRNTTQNNTDHILNPFSLKIQQSDLPFNFSLLPYTSEELENATHIEELPLERRAVLVIAGCVRGVGGIDSWGSDVKPQYTISAEKDYDFSVILNAK</sequence>
<dbReference type="InterPro" id="IPR014718">
    <property type="entry name" value="GH-type_carb-bd"/>
</dbReference>
<evidence type="ECO:0000259" key="5">
    <source>
        <dbReference type="SMART" id="SM01038"/>
    </source>
</evidence>
<dbReference type="SMART" id="SM01038">
    <property type="entry name" value="Bgal_small_N"/>
    <property type="match status" value="1"/>
</dbReference>
<dbReference type="Proteomes" id="UP000231914">
    <property type="component" value="Unassembled WGS sequence"/>
</dbReference>
<protein>
    <recommendedName>
        <fullName evidence="2">beta-galactosidase</fullName>
        <ecNumber evidence="2">3.2.1.23</ecNumber>
    </recommendedName>
</protein>
<dbReference type="EC" id="3.2.1.23" evidence="2"/>